<name>A0A1Y6FV06_9SPHN</name>
<dbReference type="EMBL" id="FXWL01000002">
    <property type="protein sequence ID" value="SMQ77000.1"/>
    <property type="molecule type" value="Genomic_DNA"/>
</dbReference>
<dbReference type="AlphaFoldDB" id="A0A1Y6FV06"/>
<organism evidence="1 2">
    <name type="scientific">Sphingopyxis terrae subsp. ummariensis</name>
    <dbReference type="NCBI Taxonomy" id="429001"/>
    <lineage>
        <taxon>Bacteria</taxon>
        <taxon>Pseudomonadati</taxon>
        <taxon>Pseudomonadota</taxon>
        <taxon>Alphaproteobacteria</taxon>
        <taxon>Sphingomonadales</taxon>
        <taxon>Sphingomonadaceae</taxon>
        <taxon>Sphingopyxis</taxon>
    </lineage>
</organism>
<sequence length="495" mass="54045">MPRRSALLALAVLAGMTLSGCYALDPEMRRVVAQRKAAERAAKEAPTKQAPSEPAMAVTILPQTVLPPPMPAPAGADAALDPAVAAVARHTLDSVAHDYVGLVLELGTHNKSDIDAYYGPKALMAAAVTDPRSLAMLGEAARQLSASLDDVAPHLTAAADQRRLRALKAMLLAAETRSEMLQGKRFAFADEAERLFGVRPTLEPLSAYDATLAAIAQLVPGDGELADRVDAYFDRFTIPAARLKPTFDAAIAQCRARTAAQVMMPEDESFDLQFVTGKSWSGYNFYMGGYRSIIQVNTDLPIRLARALDLGCHEGYPGHHLFNLQIEAKLVRDRNWIEYSVYPLYSPQSFLAEGSANYGIDLAFPGDERIAVERGTIMPLAGIEPPADERYWQLLDAIKALSGARLTIAQQYLDGAIDRPTAVALTQKYGLVSRPRAEQMTDFTEKYRSYVINYGLGEAMVRDYVERGAPSRDMMWRRFLGLLGEPTLPADLAAQ</sequence>
<dbReference type="Proteomes" id="UP000194469">
    <property type="component" value="Unassembled WGS sequence"/>
</dbReference>
<accession>A0A1Y6FV06</accession>
<evidence type="ECO:0000313" key="1">
    <source>
        <dbReference type="EMBL" id="SMQ77000.1"/>
    </source>
</evidence>
<proteinExistence type="predicted"/>
<dbReference type="RefSeq" id="WP_086457294.1">
    <property type="nucleotide sequence ID" value="NZ_JBHUNO010000001.1"/>
</dbReference>
<dbReference type="PROSITE" id="PS51257">
    <property type="entry name" value="PROKAR_LIPOPROTEIN"/>
    <property type="match status" value="1"/>
</dbReference>
<evidence type="ECO:0000313" key="2">
    <source>
        <dbReference type="Proteomes" id="UP000194469"/>
    </source>
</evidence>
<evidence type="ECO:0008006" key="3">
    <source>
        <dbReference type="Google" id="ProtNLM"/>
    </source>
</evidence>
<reference evidence="2" key="1">
    <citation type="submission" date="2017-04" db="EMBL/GenBank/DDBJ databases">
        <authorList>
            <person name="Varghese N."/>
            <person name="Submissions S."/>
        </authorList>
    </citation>
    <scope>NUCLEOTIDE SEQUENCE [LARGE SCALE GENOMIC DNA]</scope>
    <source>
        <strain evidence="2">UI2</strain>
    </source>
</reference>
<keyword evidence="2" id="KW-1185">Reference proteome</keyword>
<protein>
    <recommendedName>
        <fullName evidence="3">DUF885 domain-containing protein</fullName>
    </recommendedName>
</protein>
<gene>
    <name evidence="1" type="ORF">SAMN06295984_2417</name>
</gene>